<keyword evidence="3" id="KW-1185">Reference proteome</keyword>
<reference evidence="2" key="2">
    <citation type="submission" date="2020-05" db="UniProtKB">
        <authorList>
            <consortium name="EnsemblMetazoa"/>
        </authorList>
    </citation>
    <scope>IDENTIFICATION</scope>
</reference>
<dbReference type="EnsemblMetazoa" id="ASIC008499-RA">
    <property type="protein sequence ID" value="ASIC008499-PA"/>
    <property type="gene ID" value="ASIC008499"/>
</dbReference>
<protein>
    <submittedName>
        <fullName evidence="1 2">2Fe-2S iron-sulfur cluster binding domain-containing protein</fullName>
    </submittedName>
</protein>
<accession>A0A084VSK4</accession>
<dbReference type="EMBL" id="KE525055">
    <property type="protein sequence ID" value="KFB40948.1"/>
    <property type="molecule type" value="Genomic_DNA"/>
</dbReference>
<proteinExistence type="predicted"/>
<evidence type="ECO:0000313" key="3">
    <source>
        <dbReference type="Proteomes" id="UP000030765"/>
    </source>
</evidence>
<dbReference type="VEuPathDB" id="VectorBase:ASIC008499"/>
<evidence type="ECO:0000313" key="2">
    <source>
        <dbReference type="EnsemblMetazoa" id="ASIC008499-PA"/>
    </source>
</evidence>
<name>A0A084VSK4_ANOSI</name>
<dbReference type="Proteomes" id="UP000030765">
    <property type="component" value="Unassembled WGS sequence"/>
</dbReference>
<reference evidence="1 3" key="1">
    <citation type="journal article" date="2014" name="BMC Genomics">
        <title>Genome sequence of Anopheles sinensis provides insight into genetics basis of mosquito competence for malaria parasites.</title>
        <authorList>
            <person name="Zhou D."/>
            <person name="Zhang D."/>
            <person name="Ding G."/>
            <person name="Shi L."/>
            <person name="Hou Q."/>
            <person name="Ye Y."/>
            <person name="Xu Y."/>
            <person name="Zhou H."/>
            <person name="Xiong C."/>
            <person name="Li S."/>
            <person name="Yu J."/>
            <person name="Hong S."/>
            <person name="Yu X."/>
            <person name="Zou P."/>
            <person name="Chen C."/>
            <person name="Chang X."/>
            <person name="Wang W."/>
            <person name="Lv Y."/>
            <person name="Sun Y."/>
            <person name="Ma L."/>
            <person name="Shen B."/>
            <person name="Zhu C."/>
        </authorList>
    </citation>
    <scope>NUCLEOTIDE SEQUENCE [LARGE SCALE GENOMIC DNA]</scope>
</reference>
<organism evidence="1">
    <name type="scientific">Anopheles sinensis</name>
    <name type="common">Mosquito</name>
    <dbReference type="NCBI Taxonomy" id="74873"/>
    <lineage>
        <taxon>Eukaryota</taxon>
        <taxon>Metazoa</taxon>
        <taxon>Ecdysozoa</taxon>
        <taxon>Arthropoda</taxon>
        <taxon>Hexapoda</taxon>
        <taxon>Insecta</taxon>
        <taxon>Pterygota</taxon>
        <taxon>Neoptera</taxon>
        <taxon>Endopterygota</taxon>
        <taxon>Diptera</taxon>
        <taxon>Nematocera</taxon>
        <taxon>Culicoidea</taxon>
        <taxon>Culicidae</taxon>
        <taxon>Anophelinae</taxon>
        <taxon>Anopheles</taxon>
    </lineage>
</organism>
<dbReference type="AlphaFoldDB" id="A0A084VSK4"/>
<dbReference type="EMBL" id="ATLV01016057">
    <property type="status" value="NOT_ANNOTATED_CDS"/>
    <property type="molecule type" value="Genomic_DNA"/>
</dbReference>
<evidence type="ECO:0000313" key="1">
    <source>
        <dbReference type="EMBL" id="KFB40948.1"/>
    </source>
</evidence>
<gene>
    <name evidence="1" type="ORF">ZHAS_00008499</name>
</gene>
<sequence length="148" mass="16950">MRPDRRCILLSSRNEGTLSAKRCLAATQILSPTRPQRPEVGPVPGRIRRYLFIMYASQLRPSPAVFLETGFGHSKHEAPRRKGRKEKPAAPRRVALSVGKEEILGLVFSTTTFSALREQLFLRWPKRASEHDKGFVFKWNRAALRRNL</sequence>